<feature type="compositionally biased region" description="Basic and acidic residues" evidence="1">
    <location>
        <begin position="185"/>
        <end position="201"/>
    </location>
</feature>
<feature type="compositionally biased region" description="Polar residues" evidence="1">
    <location>
        <begin position="40"/>
        <end position="60"/>
    </location>
</feature>
<dbReference type="Proteomes" id="UP001147760">
    <property type="component" value="Unassembled WGS sequence"/>
</dbReference>
<dbReference type="AlphaFoldDB" id="A0A9X0BHA3"/>
<evidence type="ECO:0000313" key="2">
    <source>
        <dbReference type="EMBL" id="KAJ5459258.1"/>
    </source>
</evidence>
<reference evidence="2" key="1">
    <citation type="submission" date="2022-12" db="EMBL/GenBank/DDBJ databases">
        <authorList>
            <person name="Petersen C."/>
        </authorList>
    </citation>
    <scope>NUCLEOTIDE SEQUENCE</scope>
    <source>
        <strain evidence="2">IBT 17660</strain>
    </source>
</reference>
<accession>A0A9X0BHA3</accession>
<feature type="region of interest" description="Disordered" evidence="1">
    <location>
        <begin position="306"/>
        <end position="414"/>
    </location>
</feature>
<feature type="compositionally biased region" description="Low complexity" evidence="1">
    <location>
        <begin position="326"/>
        <end position="337"/>
    </location>
</feature>
<feature type="region of interest" description="Disordered" evidence="1">
    <location>
        <begin position="174"/>
        <end position="202"/>
    </location>
</feature>
<organism evidence="2 3">
    <name type="scientific">Penicillium desertorum</name>
    <dbReference type="NCBI Taxonomy" id="1303715"/>
    <lineage>
        <taxon>Eukaryota</taxon>
        <taxon>Fungi</taxon>
        <taxon>Dikarya</taxon>
        <taxon>Ascomycota</taxon>
        <taxon>Pezizomycotina</taxon>
        <taxon>Eurotiomycetes</taxon>
        <taxon>Eurotiomycetidae</taxon>
        <taxon>Eurotiales</taxon>
        <taxon>Aspergillaceae</taxon>
        <taxon>Penicillium</taxon>
    </lineage>
</organism>
<reference evidence="2" key="2">
    <citation type="journal article" date="2023" name="IMA Fungus">
        <title>Comparative genomic study of the Penicillium genus elucidates a diverse pangenome and 15 lateral gene transfer events.</title>
        <authorList>
            <person name="Petersen C."/>
            <person name="Sorensen T."/>
            <person name="Nielsen M.R."/>
            <person name="Sondergaard T.E."/>
            <person name="Sorensen J.L."/>
            <person name="Fitzpatrick D.A."/>
            <person name="Frisvad J.C."/>
            <person name="Nielsen K.L."/>
        </authorList>
    </citation>
    <scope>NUCLEOTIDE SEQUENCE</scope>
    <source>
        <strain evidence="2">IBT 17660</strain>
    </source>
</reference>
<proteinExistence type="predicted"/>
<evidence type="ECO:0000313" key="3">
    <source>
        <dbReference type="Proteomes" id="UP001147760"/>
    </source>
</evidence>
<feature type="region of interest" description="Disordered" evidence="1">
    <location>
        <begin position="38"/>
        <end position="63"/>
    </location>
</feature>
<gene>
    <name evidence="2" type="ORF">N7530_011202</name>
</gene>
<comment type="caution">
    <text evidence="2">The sequence shown here is derived from an EMBL/GenBank/DDBJ whole genome shotgun (WGS) entry which is preliminary data.</text>
</comment>
<protein>
    <submittedName>
        <fullName evidence="2">Uncharacterized protein</fullName>
    </submittedName>
</protein>
<feature type="compositionally biased region" description="Basic and acidic residues" evidence="1">
    <location>
        <begin position="370"/>
        <end position="381"/>
    </location>
</feature>
<dbReference type="EMBL" id="JAPWDO010000008">
    <property type="protein sequence ID" value="KAJ5459258.1"/>
    <property type="molecule type" value="Genomic_DNA"/>
</dbReference>
<feature type="compositionally biased region" description="Polar residues" evidence="1">
    <location>
        <begin position="382"/>
        <end position="397"/>
    </location>
</feature>
<dbReference type="OrthoDB" id="5401786at2759"/>
<name>A0A9X0BHA3_9EURO</name>
<keyword evidence="3" id="KW-1185">Reference proteome</keyword>
<evidence type="ECO:0000256" key="1">
    <source>
        <dbReference type="SAM" id="MobiDB-lite"/>
    </source>
</evidence>
<sequence>MADSIKSGLSNIHTALDNLVKNPRRLDIDRSRFERDASYISHQSHNSTASMSPNGPSDMQNQRDLRKWQLSKDHEASRPYQQFEAQVHEMEASIIEGIENRTLDVPDGTIMRVLARDTVKENWMKQGIWNEEWGKTPQMRWMHEQSPEITPEPQTYPGGRTHIGLFASLESALPTDTGKNVQQGGERRAQAKQKPGDEPSRPFHQFIYQISKERERVRNLYTGPSLFHSDPDPVAIADINTNAYERVKSIWVKRGIWNGAWGILPGMAWKHESPLQIPDNDCDSMPSPVKPKAQVTFNIFQDLVPAQADGPAPMGGQGTNKRKRAAAPQDLLPAQADGPASMRGQGTRKRKRATAPVETKRPRRKVSKTVKPEASRSRHVVDNSTNQVDVPDQGTQDTGRRRSKRIQNRTKSSS</sequence>